<sequence length="499" mass="54875">MSEFAIEISNVSKHFGGVRALTDISLNVKKASIHALIGENGAGKSTLMKILSGIYIKDSGTIRINGEEVNFSNPKSSQKKGIGIIHQELALSPDLSVAENIFLDDLGNGKQTINWKSINDRAQEALKTLGFDISPQMRLGDLSVAYQQMVEIAKALTKNVNILILDEPTAVLADPEIDILFENLKKLQAQGVTIIYISHRLEELFRISDSITVIKDGQTVAELDPKTSTEDDIIRYMVGRELESLYPEKNIPQEKDIFRVVNLNRKKILKDINFNVRKGEIVGLAGLVGAGRTEVARCIFGIDKYSSGEIYKNEELISVHNVPSAINYGIGLVPESRKEQGAVLNLSILENMTMATLNKYSTAGVINHSSEKEAGGKLQQLLQIKLGKLTDPISSLSGGNQQKVVLAKWLSTDCDFIILDEPTRGVDVGAKAEIYRIISDLAKLGYGLLVISSELVELIGLCHRIYVMSDGAITGELQENEMTEENIMRLAIPKRETIN</sequence>
<dbReference type="InterPro" id="IPR003439">
    <property type="entry name" value="ABC_transporter-like_ATP-bd"/>
</dbReference>
<dbReference type="EMBL" id="SNXJ01000003">
    <property type="protein sequence ID" value="TDP29292.1"/>
    <property type="molecule type" value="Genomic_DNA"/>
</dbReference>
<dbReference type="InterPro" id="IPR003593">
    <property type="entry name" value="AAA+_ATPase"/>
</dbReference>
<evidence type="ECO:0000259" key="10">
    <source>
        <dbReference type="PROSITE" id="PS50893"/>
    </source>
</evidence>
<evidence type="ECO:0000256" key="9">
    <source>
        <dbReference type="ARBA" id="ARBA00023136"/>
    </source>
</evidence>
<organism evidence="11 13">
    <name type="scientific">Avibacterium gallinarum</name>
    <name type="common">Pasteurella gallinarum</name>
    <dbReference type="NCBI Taxonomy" id="755"/>
    <lineage>
        <taxon>Bacteria</taxon>
        <taxon>Pseudomonadati</taxon>
        <taxon>Pseudomonadota</taxon>
        <taxon>Gammaproteobacteria</taxon>
        <taxon>Pasteurellales</taxon>
        <taxon>Pasteurellaceae</taxon>
        <taxon>Avibacterium</taxon>
    </lineage>
</organism>
<keyword evidence="7 11" id="KW-0067">ATP-binding</keyword>
<dbReference type="RefSeq" id="WP_103853626.1">
    <property type="nucleotide sequence ID" value="NZ_JBLOCT010000005.1"/>
</dbReference>
<evidence type="ECO:0000256" key="7">
    <source>
        <dbReference type="ARBA" id="ARBA00022840"/>
    </source>
</evidence>
<dbReference type="GO" id="GO:0016887">
    <property type="term" value="F:ATP hydrolysis activity"/>
    <property type="evidence" value="ECO:0007669"/>
    <property type="project" value="InterPro"/>
</dbReference>
<dbReference type="EC" id="3.6.3.17" evidence="11"/>
<evidence type="ECO:0000256" key="2">
    <source>
        <dbReference type="ARBA" id="ARBA00022448"/>
    </source>
</evidence>
<proteinExistence type="predicted"/>
<keyword evidence="9" id="KW-0472">Membrane</keyword>
<evidence type="ECO:0000313" key="11">
    <source>
        <dbReference type="EMBL" id="SUB28153.1"/>
    </source>
</evidence>
<keyword evidence="8" id="KW-1278">Translocase</keyword>
<dbReference type="CDD" id="cd03216">
    <property type="entry name" value="ABC_Carb_Monos_I"/>
    <property type="match status" value="1"/>
</dbReference>
<dbReference type="Proteomes" id="UP000294683">
    <property type="component" value="Unassembled WGS sequence"/>
</dbReference>
<evidence type="ECO:0000256" key="6">
    <source>
        <dbReference type="ARBA" id="ARBA00022741"/>
    </source>
</evidence>
<evidence type="ECO:0000313" key="14">
    <source>
        <dbReference type="Proteomes" id="UP000294683"/>
    </source>
</evidence>
<keyword evidence="4" id="KW-0762">Sugar transport</keyword>
<evidence type="ECO:0000313" key="12">
    <source>
        <dbReference type="EMBL" id="TDP29292.1"/>
    </source>
</evidence>
<feature type="domain" description="ABC transporter" evidence="10">
    <location>
        <begin position="6"/>
        <end position="241"/>
    </location>
</feature>
<protein>
    <submittedName>
        <fullName evidence="11">Ribose import ATP-binding protein RbsA-2</fullName>
        <ecNumber evidence="11">3.6.3.17</ecNumber>
    </submittedName>
    <submittedName>
        <fullName evidence="12">Ribose transport system ATP-binding protein</fullName>
    </submittedName>
</protein>
<dbReference type="PROSITE" id="PS50893">
    <property type="entry name" value="ABC_TRANSPORTER_2"/>
    <property type="match status" value="2"/>
</dbReference>
<dbReference type="SUPFAM" id="SSF52540">
    <property type="entry name" value="P-loop containing nucleoside triphosphate hydrolases"/>
    <property type="match status" value="2"/>
</dbReference>
<keyword evidence="14" id="KW-1185">Reference proteome</keyword>
<dbReference type="GO" id="GO:0005886">
    <property type="term" value="C:plasma membrane"/>
    <property type="evidence" value="ECO:0007669"/>
    <property type="project" value="UniProtKB-SubCell"/>
</dbReference>
<gene>
    <name evidence="11" type="primary">rbsA2</name>
    <name evidence="12" type="ORF">EV689_103211</name>
    <name evidence="11" type="ORF">NCTC11188_02086</name>
</gene>
<dbReference type="InterPro" id="IPR050107">
    <property type="entry name" value="ABC_carbohydrate_import_ATPase"/>
</dbReference>
<keyword evidence="5" id="KW-0677">Repeat</keyword>
<dbReference type="FunFam" id="3.40.50.300:FF:000127">
    <property type="entry name" value="Ribose import ATP-binding protein RbsA"/>
    <property type="match status" value="1"/>
</dbReference>
<keyword evidence="2" id="KW-0813">Transport</keyword>
<evidence type="ECO:0000256" key="3">
    <source>
        <dbReference type="ARBA" id="ARBA00022475"/>
    </source>
</evidence>
<dbReference type="SMART" id="SM00382">
    <property type="entry name" value="AAA"/>
    <property type="match status" value="2"/>
</dbReference>
<dbReference type="PANTHER" id="PTHR43790:SF1">
    <property type="entry name" value="XYLOSE IMPORT ATP-BINDING PROTEIN XYLG"/>
    <property type="match status" value="1"/>
</dbReference>
<keyword evidence="3" id="KW-1003">Cell membrane</keyword>
<feature type="domain" description="ABC transporter" evidence="10">
    <location>
        <begin position="252"/>
        <end position="495"/>
    </location>
</feature>
<reference evidence="11 13" key="1">
    <citation type="submission" date="2018-06" db="EMBL/GenBank/DDBJ databases">
        <authorList>
            <consortium name="Pathogen Informatics"/>
            <person name="Doyle S."/>
        </authorList>
    </citation>
    <scope>NUCLEOTIDE SEQUENCE [LARGE SCALE GENOMIC DNA]</scope>
    <source>
        <strain evidence="11 13">NCTC11188</strain>
    </source>
</reference>
<dbReference type="PANTHER" id="PTHR43790">
    <property type="entry name" value="CARBOHYDRATE TRANSPORT ATP-BINDING PROTEIN MG119-RELATED"/>
    <property type="match status" value="1"/>
</dbReference>
<evidence type="ECO:0000313" key="13">
    <source>
        <dbReference type="Proteomes" id="UP000255113"/>
    </source>
</evidence>
<dbReference type="GO" id="GO:0005524">
    <property type="term" value="F:ATP binding"/>
    <property type="evidence" value="ECO:0007669"/>
    <property type="project" value="UniProtKB-KW"/>
</dbReference>
<dbReference type="Gene3D" id="3.40.50.300">
    <property type="entry name" value="P-loop containing nucleotide triphosphate hydrolases"/>
    <property type="match status" value="2"/>
</dbReference>
<dbReference type="Proteomes" id="UP000255113">
    <property type="component" value="Unassembled WGS sequence"/>
</dbReference>
<dbReference type="Pfam" id="PF00005">
    <property type="entry name" value="ABC_tran"/>
    <property type="match status" value="2"/>
</dbReference>
<dbReference type="InterPro" id="IPR017871">
    <property type="entry name" value="ABC_transporter-like_CS"/>
</dbReference>
<dbReference type="CDD" id="cd03215">
    <property type="entry name" value="ABC_Carb_Monos_II"/>
    <property type="match status" value="1"/>
</dbReference>
<keyword evidence="6" id="KW-0547">Nucleotide-binding</keyword>
<evidence type="ECO:0000256" key="4">
    <source>
        <dbReference type="ARBA" id="ARBA00022597"/>
    </source>
</evidence>
<comment type="subcellular location">
    <subcellularLocation>
        <location evidence="1">Cell membrane</location>
        <topology evidence="1">Peripheral membrane protein</topology>
    </subcellularLocation>
</comment>
<evidence type="ECO:0000256" key="5">
    <source>
        <dbReference type="ARBA" id="ARBA00022737"/>
    </source>
</evidence>
<accession>A0A379B106</accession>
<dbReference type="AlphaFoldDB" id="A0A379B106"/>
<dbReference type="InterPro" id="IPR027417">
    <property type="entry name" value="P-loop_NTPase"/>
</dbReference>
<reference evidence="12 14" key="2">
    <citation type="submission" date="2019-03" db="EMBL/GenBank/DDBJ databases">
        <title>Genomic Encyclopedia of Type Strains, Phase IV (KMG-IV): sequencing the most valuable type-strain genomes for metagenomic binning, comparative biology and taxonomic classification.</title>
        <authorList>
            <person name="Goeker M."/>
        </authorList>
    </citation>
    <scope>NUCLEOTIDE SEQUENCE [LARGE SCALE GENOMIC DNA]</scope>
    <source>
        <strain evidence="12 14">DSM 17481</strain>
    </source>
</reference>
<name>A0A379B106_AVIGA</name>
<dbReference type="EMBL" id="UGSQ01000003">
    <property type="protein sequence ID" value="SUB28153.1"/>
    <property type="molecule type" value="Genomic_DNA"/>
</dbReference>
<evidence type="ECO:0000256" key="8">
    <source>
        <dbReference type="ARBA" id="ARBA00022967"/>
    </source>
</evidence>
<keyword evidence="11" id="KW-0378">Hydrolase</keyword>
<dbReference type="PROSITE" id="PS00211">
    <property type="entry name" value="ABC_TRANSPORTER_1"/>
    <property type="match status" value="1"/>
</dbReference>
<evidence type="ECO:0000256" key="1">
    <source>
        <dbReference type="ARBA" id="ARBA00004202"/>
    </source>
</evidence>